<dbReference type="EMBL" id="GBRH01276611">
    <property type="protein sequence ID" value="JAD21284.1"/>
    <property type="molecule type" value="Transcribed_RNA"/>
</dbReference>
<protein>
    <submittedName>
        <fullName evidence="1">Uncharacterized protein</fullName>
    </submittedName>
</protein>
<accession>A0A0A8Y5M2</accession>
<evidence type="ECO:0000313" key="1">
    <source>
        <dbReference type="EMBL" id="JAD21284.1"/>
    </source>
</evidence>
<sequence>MLEMLIFVDGRSSTN</sequence>
<proteinExistence type="predicted"/>
<reference evidence="1" key="1">
    <citation type="submission" date="2014-09" db="EMBL/GenBank/DDBJ databases">
        <authorList>
            <person name="Magalhaes I.L.F."/>
            <person name="Oliveira U."/>
            <person name="Santos F.R."/>
            <person name="Vidigal T.H.D.A."/>
            <person name="Brescovit A.D."/>
            <person name="Santos A.J."/>
        </authorList>
    </citation>
    <scope>NUCLEOTIDE SEQUENCE</scope>
    <source>
        <tissue evidence="1">Shoot tissue taken approximately 20 cm above the soil surface</tissue>
    </source>
</reference>
<name>A0A0A8Y5M2_ARUDO</name>
<reference evidence="1" key="2">
    <citation type="journal article" date="2015" name="Data Brief">
        <title>Shoot transcriptome of the giant reed, Arundo donax.</title>
        <authorList>
            <person name="Barrero R.A."/>
            <person name="Guerrero F.D."/>
            <person name="Moolhuijzen P."/>
            <person name="Goolsby J.A."/>
            <person name="Tidwell J."/>
            <person name="Bellgard S.E."/>
            <person name="Bellgard M.I."/>
        </authorList>
    </citation>
    <scope>NUCLEOTIDE SEQUENCE</scope>
    <source>
        <tissue evidence="1">Shoot tissue taken approximately 20 cm above the soil surface</tissue>
    </source>
</reference>
<organism evidence="1">
    <name type="scientific">Arundo donax</name>
    <name type="common">Giant reed</name>
    <name type="synonym">Donax arundinaceus</name>
    <dbReference type="NCBI Taxonomy" id="35708"/>
    <lineage>
        <taxon>Eukaryota</taxon>
        <taxon>Viridiplantae</taxon>
        <taxon>Streptophyta</taxon>
        <taxon>Embryophyta</taxon>
        <taxon>Tracheophyta</taxon>
        <taxon>Spermatophyta</taxon>
        <taxon>Magnoliopsida</taxon>
        <taxon>Liliopsida</taxon>
        <taxon>Poales</taxon>
        <taxon>Poaceae</taxon>
        <taxon>PACMAD clade</taxon>
        <taxon>Arundinoideae</taxon>
        <taxon>Arundineae</taxon>
        <taxon>Arundo</taxon>
    </lineage>
</organism>